<keyword evidence="2" id="KW-1185">Reference proteome</keyword>
<organism evidence="1 2">
    <name type="scientific">Rhodopirellula islandica</name>
    <dbReference type="NCBI Taxonomy" id="595434"/>
    <lineage>
        <taxon>Bacteria</taxon>
        <taxon>Pseudomonadati</taxon>
        <taxon>Planctomycetota</taxon>
        <taxon>Planctomycetia</taxon>
        <taxon>Pirellulales</taxon>
        <taxon>Pirellulaceae</taxon>
        <taxon>Rhodopirellula</taxon>
    </lineage>
</organism>
<dbReference type="PATRIC" id="fig|595434.4.peg.1383"/>
<dbReference type="Proteomes" id="UP000036367">
    <property type="component" value="Unassembled WGS sequence"/>
</dbReference>
<dbReference type="EMBL" id="LECT01000015">
    <property type="protein sequence ID" value="KLU06235.1"/>
    <property type="molecule type" value="Genomic_DNA"/>
</dbReference>
<evidence type="ECO:0000313" key="2">
    <source>
        <dbReference type="Proteomes" id="UP000036367"/>
    </source>
</evidence>
<evidence type="ECO:0000313" key="1">
    <source>
        <dbReference type="EMBL" id="KLU06235.1"/>
    </source>
</evidence>
<name>A0A0J1BI59_RHOIS</name>
<comment type="caution">
    <text evidence="1">The sequence shown here is derived from an EMBL/GenBank/DDBJ whole genome shotgun (WGS) entry which is preliminary data.</text>
</comment>
<reference evidence="1" key="1">
    <citation type="submission" date="2015-05" db="EMBL/GenBank/DDBJ databases">
        <title>Permanent draft genome of Rhodopirellula islandicus K833.</title>
        <authorList>
            <person name="Kizina J."/>
            <person name="Richter M."/>
            <person name="Glockner F.O."/>
            <person name="Harder J."/>
        </authorList>
    </citation>
    <scope>NUCLEOTIDE SEQUENCE [LARGE SCALE GENOMIC DNA]</scope>
    <source>
        <strain evidence="1">K833</strain>
    </source>
</reference>
<sequence>MSYAIRVCKNVAIVPVESVVEFSGSQPVWNLMPRRRAGPVE</sequence>
<protein>
    <submittedName>
        <fullName evidence="1">Uncharacterized protein</fullName>
    </submittedName>
</protein>
<dbReference type="AlphaFoldDB" id="A0A0J1BI59"/>
<gene>
    <name evidence="1" type="ORF">RISK_001446</name>
</gene>
<proteinExistence type="predicted"/>
<dbReference type="STRING" id="595434.RISK_001446"/>
<accession>A0A0J1BI59</accession>